<dbReference type="AlphaFoldDB" id="A0A1L7XLA5"/>
<dbReference type="PROSITE" id="PS50011">
    <property type="entry name" value="PROTEIN_KINASE_DOM"/>
    <property type="match status" value="1"/>
</dbReference>
<evidence type="ECO:0000256" key="3">
    <source>
        <dbReference type="ARBA" id="ARBA00022741"/>
    </source>
</evidence>
<evidence type="ECO:0000256" key="5">
    <source>
        <dbReference type="ARBA" id="ARBA00022840"/>
    </source>
</evidence>
<keyword evidence="5" id="KW-0067">ATP-binding</keyword>
<dbReference type="SUPFAM" id="SSF56112">
    <property type="entry name" value="Protein kinase-like (PK-like)"/>
    <property type="match status" value="1"/>
</dbReference>
<dbReference type="InterPro" id="IPR051175">
    <property type="entry name" value="CLK_kinases"/>
</dbReference>
<sequence>MSMLDHFWIHGPNGKHLCVVSEVGGPSIKQFNNCPGQSSGTRRLRAFVARKVALEAYANHRPLDFTSSNILLQLANIDEWSVKQIYERLGEPQTQDLSPAPARLPESSGPTYTVKAIDMKEVEPQWLSDQIMIIDFGIAFHQDQSSPDIGTPKIYCAPEFLFNHARSVSSDIWALGCTLFEIRTGASLFRYKGRPSRDQILISMVKLLGNFPEEWWSDWEEGRTWYETESKDGGELAEIILGTLYHQITEIGTHDGAYQADNSSHKDESLGHGSADDNGKKYASREDCSNSTSRLIALVGELTTSEAADVIARANNSTSSSVNEDKSKSSSVSSNAKSVEKSISSEGISTGVGVANSVKRVKNVIGTEALGVVSSVKDATATTTVEEFLEPAGTVISAVEAKGLENLLRKALRYLPEQRLAPSELAKHHWFFDHFEAIIKRE</sequence>
<dbReference type="Pfam" id="PF00069">
    <property type="entry name" value="Pkinase"/>
    <property type="match status" value="1"/>
</dbReference>
<dbReference type="InterPro" id="IPR011009">
    <property type="entry name" value="Kinase-like_dom_sf"/>
</dbReference>
<keyword evidence="3" id="KW-0547">Nucleotide-binding</keyword>
<feature type="region of interest" description="Disordered" evidence="6">
    <location>
        <begin position="315"/>
        <end position="340"/>
    </location>
</feature>
<protein>
    <recommendedName>
        <fullName evidence="7">Protein kinase domain-containing protein</fullName>
    </recommendedName>
</protein>
<accession>A0A1L7XLA5</accession>
<dbReference type="GO" id="GO:0004674">
    <property type="term" value="F:protein serine/threonine kinase activity"/>
    <property type="evidence" value="ECO:0007669"/>
    <property type="project" value="UniProtKB-KW"/>
</dbReference>
<proteinExistence type="predicted"/>
<dbReference type="OrthoDB" id="5979581at2759"/>
<dbReference type="Gene3D" id="1.10.510.10">
    <property type="entry name" value="Transferase(Phosphotransferase) domain 1"/>
    <property type="match status" value="1"/>
</dbReference>
<keyword evidence="2" id="KW-0808">Transferase</keyword>
<feature type="compositionally biased region" description="Basic and acidic residues" evidence="6">
    <location>
        <begin position="263"/>
        <end position="286"/>
    </location>
</feature>
<keyword evidence="1" id="KW-0723">Serine/threonine-protein kinase</keyword>
<dbReference type="EMBL" id="FJOG01000032">
    <property type="protein sequence ID" value="CZR65717.1"/>
    <property type="molecule type" value="Genomic_DNA"/>
</dbReference>
<feature type="domain" description="Protein kinase" evidence="7">
    <location>
        <begin position="1"/>
        <end position="431"/>
    </location>
</feature>
<dbReference type="Gene3D" id="3.30.200.20">
    <property type="entry name" value="Phosphorylase Kinase, domain 1"/>
    <property type="match status" value="1"/>
</dbReference>
<evidence type="ECO:0000313" key="9">
    <source>
        <dbReference type="Proteomes" id="UP000184330"/>
    </source>
</evidence>
<evidence type="ECO:0000259" key="7">
    <source>
        <dbReference type="PROSITE" id="PS50011"/>
    </source>
</evidence>
<name>A0A1L7XLA5_9HELO</name>
<dbReference type="InterPro" id="IPR000719">
    <property type="entry name" value="Prot_kinase_dom"/>
</dbReference>
<keyword evidence="9" id="KW-1185">Reference proteome</keyword>
<dbReference type="GO" id="GO:0005524">
    <property type="term" value="F:ATP binding"/>
    <property type="evidence" value="ECO:0007669"/>
    <property type="project" value="UniProtKB-KW"/>
</dbReference>
<dbReference type="GO" id="GO:0005634">
    <property type="term" value="C:nucleus"/>
    <property type="evidence" value="ECO:0007669"/>
    <property type="project" value="TreeGrafter"/>
</dbReference>
<evidence type="ECO:0000256" key="6">
    <source>
        <dbReference type="SAM" id="MobiDB-lite"/>
    </source>
</evidence>
<evidence type="ECO:0000313" key="8">
    <source>
        <dbReference type="EMBL" id="CZR65717.1"/>
    </source>
</evidence>
<keyword evidence="4" id="KW-0418">Kinase</keyword>
<dbReference type="SMART" id="SM00220">
    <property type="entry name" value="S_TKc"/>
    <property type="match status" value="1"/>
</dbReference>
<dbReference type="STRING" id="576137.A0A1L7XLA5"/>
<dbReference type="PANTHER" id="PTHR45646:SF11">
    <property type="entry name" value="SERINE_THREONINE-PROTEIN KINASE DOA"/>
    <property type="match status" value="1"/>
</dbReference>
<dbReference type="Proteomes" id="UP000184330">
    <property type="component" value="Unassembled WGS sequence"/>
</dbReference>
<evidence type="ECO:0000256" key="4">
    <source>
        <dbReference type="ARBA" id="ARBA00022777"/>
    </source>
</evidence>
<reference evidence="8 9" key="1">
    <citation type="submission" date="2016-03" db="EMBL/GenBank/DDBJ databases">
        <authorList>
            <person name="Ploux O."/>
        </authorList>
    </citation>
    <scope>NUCLEOTIDE SEQUENCE [LARGE SCALE GENOMIC DNA]</scope>
    <source>
        <strain evidence="8 9">UAMH 11012</strain>
    </source>
</reference>
<evidence type="ECO:0000256" key="2">
    <source>
        <dbReference type="ARBA" id="ARBA00022679"/>
    </source>
</evidence>
<dbReference type="PANTHER" id="PTHR45646">
    <property type="entry name" value="SERINE/THREONINE-PROTEIN KINASE DOA-RELATED"/>
    <property type="match status" value="1"/>
</dbReference>
<feature type="region of interest" description="Disordered" evidence="6">
    <location>
        <begin position="256"/>
        <end position="286"/>
    </location>
</feature>
<organism evidence="8 9">
    <name type="scientific">Phialocephala subalpina</name>
    <dbReference type="NCBI Taxonomy" id="576137"/>
    <lineage>
        <taxon>Eukaryota</taxon>
        <taxon>Fungi</taxon>
        <taxon>Dikarya</taxon>
        <taxon>Ascomycota</taxon>
        <taxon>Pezizomycotina</taxon>
        <taxon>Leotiomycetes</taxon>
        <taxon>Helotiales</taxon>
        <taxon>Mollisiaceae</taxon>
        <taxon>Phialocephala</taxon>
        <taxon>Phialocephala fortinii species complex</taxon>
    </lineage>
</organism>
<gene>
    <name evidence="8" type="ORF">PAC_15617</name>
</gene>
<evidence type="ECO:0000256" key="1">
    <source>
        <dbReference type="ARBA" id="ARBA00022527"/>
    </source>
</evidence>